<organism evidence="1">
    <name type="scientific">Phaffia rhodozyma</name>
    <name type="common">Yeast</name>
    <name type="synonym">Xanthophyllomyces dendrorhous</name>
    <dbReference type="NCBI Taxonomy" id="264483"/>
    <lineage>
        <taxon>Eukaryota</taxon>
        <taxon>Fungi</taxon>
        <taxon>Dikarya</taxon>
        <taxon>Basidiomycota</taxon>
        <taxon>Agaricomycotina</taxon>
        <taxon>Tremellomycetes</taxon>
        <taxon>Cystofilobasidiales</taxon>
        <taxon>Mrakiaceae</taxon>
        <taxon>Phaffia</taxon>
    </lineage>
</organism>
<name>A0A0F7SI26_PHARH</name>
<reference evidence="1" key="1">
    <citation type="submission" date="2014-08" db="EMBL/GenBank/DDBJ databases">
        <authorList>
            <person name="Sharma Rahul"/>
            <person name="Thines Marco"/>
        </authorList>
    </citation>
    <scope>NUCLEOTIDE SEQUENCE</scope>
</reference>
<dbReference type="InterPro" id="IPR019711">
    <property type="entry name" value="ATP_synth_F0_suH"/>
</dbReference>
<evidence type="ECO:0000313" key="1">
    <source>
        <dbReference type="EMBL" id="CDZ96924.1"/>
    </source>
</evidence>
<proteinExistence type="predicted"/>
<sequence>MFAVRRVAASAPAFARRSISSSVVRKDLIQDLYIKELKAYKTPEVDKAAQLQAVKSFTPPAAPSAPASLTTDLAADLETYDATTVDLAAKPKSTDRYPRVAFRSLDGF</sequence>
<dbReference type="PANTHER" id="PTHR28207">
    <property type="entry name" value="ATP SYNTHASE SUBUNIT H, MITOCHONDRIAL"/>
    <property type="match status" value="1"/>
</dbReference>
<protein>
    <submittedName>
        <fullName evidence="1">ATPase, F0 complex, subunit H</fullName>
    </submittedName>
</protein>
<dbReference type="EMBL" id="LN483167">
    <property type="protein sequence ID" value="CDZ96924.1"/>
    <property type="molecule type" value="Genomic_DNA"/>
</dbReference>
<accession>A0A0F7SI26</accession>
<dbReference type="AlphaFoldDB" id="A0A0F7SI26"/>
<dbReference type="Pfam" id="PF10775">
    <property type="entry name" value="ATP_sub_h"/>
    <property type="match status" value="1"/>
</dbReference>
<dbReference type="GO" id="GO:0046933">
    <property type="term" value="F:proton-transporting ATP synthase activity, rotational mechanism"/>
    <property type="evidence" value="ECO:0007669"/>
    <property type="project" value="TreeGrafter"/>
</dbReference>
<dbReference type="PANTHER" id="PTHR28207:SF1">
    <property type="entry name" value="ATP SYNTHASE SUBUNIT H, MITOCHONDRIAL"/>
    <property type="match status" value="1"/>
</dbReference>